<feature type="region of interest" description="Disordered" evidence="1">
    <location>
        <begin position="39"/>
        <end position="61"/>
    </location>
</feature>
<evidence type="ECO:0000259" key="2">
    <source>
        <dbReference type="Pfam" id="PF10441"/>
    </source>
</evidence>
<evidence type="ECO:0000313" key="4">
    <source>
        <dbReference type="Proteomes" id="UP001491310"/>
    </source>
</evidence>
<name>A0ABR2Z149_9CHLO</name>
<comment type="caution">
    <text evidence="3">The sequence shown here is derived from an EMBL/GenBank/DDBJ whole genome shotgun (WGS) entry which is preliminary data.</text>
</comment>
<dbReference type="Proteomes" id="UP001491310">
    <property type="component" value="Unassembled WGS sequence"/>
</dbReference>
<reference evidence="3 4" key="1">
    <citation type="journal article" date="2024" name="Nat. Commun.">
        <title>Phylogenomics reveals the evolutionary origins of lichenization in chlorophyte algae.</title>
        <authorList>
            <person name="Puginier C."/>
            <person name="Libourel C."/>
            <person name="Otte J."/>
            <person name="Skaloud P."/>
            <person name="Haon M."/>
            <person name="Grisel S."/>
            <person name="Petersen M."/>
            <person name="Berrin J.G."/>
            <person name="Delaux P.M."/>
            <person name="Dal Grande F."/>
            <person name="Keller J."/>
        </authorList>
    </citation>
    <scope>NUCLEOTIDE SEQUENCE [LARGE SCALE GENOMIC DNA]</scope>
    <source>
        <strain evidence="3 4">SAG 216-7</strain>
    </source>
</reference>
<dbReference type="InterPro" id="IPR052609">
    <property type="entry name" value="Ribosome_Biogenesis_Reg"/>
</dbReference>
<gene>
    <name evidence="3" type="ORF">WJX75_006796</name>
</gene>
<dbReference type="Pfam" id="PF10441">
    <property type="entry name" value="Urb2"/>
    <property type="match status" value="1"/>
</dbReference>
<feature type="region of interest" description="Disordered" evidence="1">
    <location>
        <begin position="346"/>
        <end position="390"/>
    </location>
</feature>
<keyword evidence="4" id="KW-1185">Reference proteome</keyword>
<sequence>MTIDLETTPQRVRRHYMKMLLDWTVSNLLKSASVQQGSGIGSAPAQGSGAEATTGSAAPDNNPTRVAARLWALLAALLRMHEVGPRAAANPALVSAAAHACRSAAQDALRTLGADISADLADALLDALRLLFAKDRLHFSPSLEHSVAFAEAAVEAHAATKRAAPGASAAKQEPWTEVCAQSLAMLRSVCLPHPNQRKVYVSVVERLLIPLMTSCWGPDAAPGGSESSYSQRRLVMASRQLLDAVIFHRANVEGLAAIASTQMGSKGPESAKEVQDVEQGSDEEAPGGDKGPSQAPTYLSLLFKELSQEVREADAEKLSALLADFDFFALLLEPVLAGLESAAKESQLEAKEEQQSGPSGQNTKKRAPPEQGKRAAKKRKLLDGTPEKLKSGESAWPVLAEGAGMLVGTLKSAGVYRATEDVTGSHERLLGQLGTAVLLPFEALRASEKSSPSNKRTSVSDGLVHKAVAATGVLGAIMDVEHRALHARLESMWEVLWTAASQTTHAGLAEVKNAAEVAGRLVRAYGELRQVELLLHSLTAALSATTHTAAASRVIDNDAFKAALHQTIYEAPPGQKPKIVAFAAAGVEKLLAADGAPTLSVLLRGCLAGLRIDLTTSAAVAAALDLLISRSLATPLTDQLRRVAEAGGAHVDRPRLAALLQLYMLAIGAYAACAALQPQIAALPGQAIVLAVHAGQPAAAASPVLGYFDALCIASGSGKQHCKPPLPALLSLAQAVSSGGEGEPLQEALAARATYSRVEGFLEGLAAQMIARDSNRGSVSVKPEAALEIQTLAASLVASMATAPSYSKRRAASSIVAGPAGHATNVLETAELWGVLESLEALCIRGLEAASERVSAEPALVCHMPRHLRLASRILLAPWHLQEQDGGSAEEFAASTLPVQVALDVVTYLRAAARALPAAQKALPDDITARMLALHIHLLHHLLPQPVVPGPKRRLNMGLLMSIPTLAENGSMNGGPSSQAQSMLREALLLSVREVVHASSLADQELLYQSVHDLLLDQSRAMDLALPVLEVLLVAIKSVHSPAGLRVLSQSSEDLAAAILSCVQSAPTASDAAAAGVCMALRCLESLVARDTAIELPGYVVSQVLQLPALLFPPTAAAHAKLSRSPSRAAGIFAGCCHLLVAAVRHRTTGVRRCMALAAAAARGLLTHLLSWRSAGSADLAKQCAADLASVYEAVAERKDVLGMYCHHLLADYITLAAAPATPHGASEDDWTDGRPGPGPSALAALRPGACALFGACTAAQVQHVFAVLHKTGGGTRRTAMTELRQDYESNLKFSGKV</sequence>
<dbReference type="InterPro" id="IPR018849">
    <property type="entry name" value="Urb2/Npa2_C"/>
</dbReference>
<organism evidence="3 4">
    <name type="scientific">Coccomyxa subellipsoidea</name>
    <dbReference type="NCBI Taxonomy" id="248742"/>
    <lineage>
        <taxon>Eukaryota</taxon>
        <taxon>Viridiplantae</taxon>
        <taxon>Chlorophyta</taxon>
        <taxon>core chlorophytes</taxon>
        <taxon>Trebouxiophyceae</taxon>
        <taxon>Trebouxiophyceae incertae sedis</taxon>
        <taxon>Coccomyxaceae</taxon>
        <taxon>Coccomyxa</taxon>
    </lineage>
</organism>
<dbReference type="PANTHER" id="PTHR15682:SF2">
    <property type="entry name" value="UNHEALTHY RIBOSOME BIOGENESIS PROTEIN 2 HOMOLOG"/>
    <property type="match status" value="1"/>
</dbReference>
<evidence type="ECO:0000256" key="1">
    <source>
        <dbReference type="SAM" id="MobiDB-lite"/>
    </source>
</evidence>
<feature type="domain" description="Nucleolar 27S pre-rRNA processing Urb2/Npa2 C-terminal" evidence="2">
    <location>
        <begin position="1079"/>
        <end position="1297"/>
    </location>
</feature>
<proteinExistence type="predicted"/>
<evidence type="ECO:0000313" key="3">
    <source>
        <dbReference type="EMBL" id="KAK9917648.1"/>
    </source>
</evidence>
<dbReference type="PANTHER" id="PTHR15682">
    <property type="entry name" value="UNHEALTHY RIBOSOME BIOGENESIS PROTEIN 2 HOMOLOG"/>
    <property type="match status" value="1"/>
</dbReference>
<feature type="compositionally biased region" description="Low complexity" evidence="1">
    <location>
        <begin position="45"/>
        <end position="58"/>
    </location>
</feature>
<feature type="region of interest" description="Disordered" evidence="1">
    <location>
        <begin position="262"/>
        <end position="296"/>
    </location>
</feature>
<protein>
    <recommendedName>
        <fullName evidence="2">Nucleolar 27S pre-rRNA processing Urb2/Npa2 C-terminal domain-containing protein</fullName>
    </recommendedName>
</protein>
<accession>A0ABR2Z149</accession>
<dbReference type="EMBL" id="JALJOT010000002">
    <property type="protein sequence ID" value="KAK9917648.1"/>
    <property type="molecule type" value="Genomic_DNA"/>
</dbReference>
<feature type="compositionally biased region" description="Basic and acidic residues" evidence="1">
    <location>
        <begin position="381"/>
        <end position="390"/>
    </location>
</feature>